<feature type="domain" description="Pseudouridine synthase RsuA/RluA-like" evidence="8">
    <location>
        <begin position="63"/>
        <end position="194"/>
    </location>
</feature>
<dbReference type="NCBIfam" id="TIGR00093">
    <property type="entry name" value="pseudouridine synthase"/>
    <property type="match status" value="1"/>
</dbReference>
<dbReference type="InterPro" id="IPR018496">
    <property type="entry name" value="PsdUridine_synth_RsuA/RluB_CS"/>
</dbReference>
<dbReference type="Gene3D" id="3.30.70.580">
    <property type="entry name" value="Pseudouridine synthase I, catalytic domain, N-terminal subdomain"/>
    <property type="match status" value="1"/>
</dbReference>
<evidence type="ECO:0000256" key="5">
    <source>
        <dbReference type="ARBA" id="ARBA00037590"/>
    </source>
</evidence>
<evidence type="ECO:0000256" key="3">
    <source>
        <dbReference type="ARBA" id="ARBA00023235"/>
    </source>
</evidence>
<evidence type="ECO:0000313" key="9">
    <source>
        <dbReference type="EMBL" id="MCG5031182.1"/>
    </source>
</evidence>
<dbReference type="PROSITE" id="PS50889">
    <property type="entry name" value="S4"/>
    <property type="match status" value="1"/>
</dbReference>
<dbReference type="InterPro" id="IPR000748">
    <property type="entry name" value="PsdUridine_synth_RsuA/RluB/E/F"/>
</dbReference>
<dbReference type="InterPro" id="IPR042092">
    <property type="entry name" value="PsdUridine_s_RsuA/RluB/E/F_cat"/>
</dbReference>
<name>A0ABS9MRC0_9BURK</name>
<evidence type="ECO:0000256" key="7">
    <source>
        <dbReference type="RuleBase" id="RU003887"/>
    </source>
</evidence>
<evidence type="ECO:0000259" key="8">
    <source>
        <dbReference type="Pfam" id="PF00849"/>
    </source>
</evidence>
<dbReference type="Proteomes" id="UP001297600">
    <property type="component" value="Unassembled WGS sequence"/>
</dbReference>
<evidence type="ECO:0000256" key="1">
    <source>
        <dbReference type="ARBA" id="ARBA00008348"/>
    </source>
</evidence>
<evidence type="ECO:0000256" key="2">
    <source>
        <dbReference type="ARBA" id="ARBA00022884"/>
    </source>
</evidence>
<sequence>MLSLEQILFSQGFGTRRECRGLVLRGSFSVSGKILSDPEQELQEQGLVFSVDGQSWPYFEKAVVALNKPAGYECSARPVFHPGVLSLLPAPLRARGVQPVGRLDEDTTGLLILTDDGALSHRLTHPRKHVRKIYRAVLKHPLSPDFVQALLRGVELRDEPQPLAALEVKPAGDREVEITVDQGRYHQVKRMVAAAGNRVERLSRIQFGNYRLPQDVRPGQWCWIESATAITGK</sequence>
<comment type="similarity">
    <text evidence="1 7">Belongs to the pseudouridine synthase RsuA family.</text>
</comment>
<dbReference type="SUPFAM" id="SSF55174">
    <property type="entry name" value="Alpha-L RNA-binding motif"/>
    <property type="match status" value="1"/>
</dbReference>
<dbReference type="InterPro" id="IPR006145">
    <property type="entry name" value="PsdUridine_synth_RsuA/RluA"/>
</dbReference>
<dbReference type="Pfam" id="PF00849">
    <property type="entry name" value="PseudoU_synth_2"/>
    <property type="match status" value="1"/>
</dbReference>
<dbReference type="SUPFAM" id="SSF55120">
    <property type="entry name" value="Pseudouridine synthase"/>
    <property type="match status" value="1"/>
</dbReference>
<dbReference type="CDD" id="cd02553">
    <property type="entry name" value="PseudoU_synth_RsuA"/>
    <property type="match status" value="1"/>
</dbReference>
<proteinExistence type="inferred from homology"/>
<evidence type="ECO:0000256" key="6">
    <source>
        <dbReference type="PROSITE-ProRule" id="PRU00182"/>
    </source>
</evidence>
<dbReference type="PANTHER" id="PTHR47683">
    <property type="entry name" value="PSEUDOURIDINE SYNTHASE FAMILY PROTEIN-RELATED"/>
    <property type="match status" value="1"/>
</dbReference>
<reference evidence="9 10" key="1">
    <citation type="submission" date="2022-02" db="EMBL/GenBank/DDBJ databases">
        <title>Mesosutterella porci, a novel member of the family Sutterellaceae from pig feces.</title>
        <authorList>
            <person name="Wylensek D."/>
            <person name="Clavel T."/>
        </authorList>
    </citation>
    <scope>NUCLEOTIDE SEQUENCE [LARGE SCALE GENOMIC DNA]</scope>
    <source>
        <strain evidence="10">oilRF-744-wt-GAM-9</strain>
    </source>
</reference>
<dbReference type="InterPro" id="IPR020094">
    <property type="entry name" value="TruA/RsuA/RluB/E/F_N"/>
</dbReference>
<evidence type="ECO:0000313" key="10">
    <source>
        <dbReference type="Proteomes" id="UP001297600"/>
    </source>
</evidence>
<dbReference type="PANTHER" id="PTHR47683:SF4">
    <property type="entry name" value="PSEUDOURIDINE SYNTHASE"/>
    <property type="match status" value="1"/>
</dbReference>
<evidence type="ECO:0000256" key="4">
    <source>
        <dbReference type="ARBA" id="ARBA00036749"/>
    </source>
</evidence>
<dbReference type="RefSeq" id="WP_237978872.1">
    <property type="nucleotide sequence ID" value="NZ_JAKNCT010000007.1"/>
</dbReference>
<gene>
    <name evidence="9" type="ORF">MAF45_06965</name>
</gene>
<dbReference type="Gene3D" id="3.30.70.1560">
    <property type="entry name" value="Alpha-L RNA-binding motif"/>
    <property type="match status" value="1"/>
</dbReference>
<protein>
    <recommendedName>
        <fullName evidence="7">Pseudouridine synthase</fullName>
        <ecNumber evidence="7">5.4.99.-</ecNumber>
    </recommendedName>
</protein>
<comment type="function">
    <text evidence="5">Responsible for synthesis of pseudouridine from uracil-516 in 16S ribosomal RNA.</text>
</comment>
<keyword evidence="3 7" id="KW-0413">Isomerase</keyword>
<organism evidence="9 10">
    <name type="scientific">Mesosutterella porci</name>
    <dbReference type="NCBI Taxonomy" id="2915351"/>
    <lineage>
        <taxon>Bacteria</taxon>
        <taxon>Pseudomonadati</taxon>
        <taxon>Pseudomonadota</taxon>
        <taxon>Betaproteobacteria</taxon>
        <taxon>Burkholderiales</taxon>
        <taxon>Sutterellaceae</taxon>
        <taxon>Mesosutterella</taxon>
    </lineage>
</organism>
<keyword evidence="2 6" id="KW-0694">RNA-binding</keyword>
<dbReference type="EMBL" id="JAKNCT010000007">
    <property type="protein sequence ID" value="MCG5031182.1"/>
    <property type="molecule type" value="Genomic_DNA"/>
</dbReference>
<dbReference type="EC" id="5.4.99.-" evidence="7"/>
<dbReference type="InterPro" id="IPR050343">
    <property type="entry name" value="RsuA_PseudoU_synthase"/>
</dbReference>
<comment type="catalytic activity">
    <reaction evidence="4">
        <text>uridine(516) in 16S rRNA = pseudouridine(516) in 16S rRNA</text>
        <dbReference type="Rhea" id="RHEA:38867"/>
        <dbReference type="Rhea" id="RHEA-COMP:10089"/>
        <dbReference type="Rhea" id="RHEA-COMP:10090"/>
        <dbReference type="ChEBI" id="CHEBI:65314"/>
        <dbReference type="ChEBI" id="CHEBI:65315"/>
        <dbReference type="EC" id="5.4.99.19"/>
    </reaction>
</comment>
<dbReference type="CDD" id="cd00165">
    <property type="entry name" value="S4"/>
    <property type="match status" value="1"/>
</dbReference>
<dbReference type="InterPro" id="IPR020103">
    <property type="entry name" value="PsdUridine_synth_cat_dom_sf"/>
</dbReference>
<dbReference type="PROSITE" id="PS01149">
    <property type="entry name" value="PSI_RSU"/>
    <property type="match status" value="1"/>
</dbReference>
<keyword evidence="10" id="KW-1185">Reference proteome</keyword>
<accession>A0ABS9MRC0</accession>
<comment type="caution">
    <text evidence="9">The sequence shown here is derived from an EMBL/GenBank/DDBJ whole genome shotgun (WGS) entry which is preliminary data.</text>
</comment>